<keyword evidence="5 14" id="KW-0479">Metal-binding</keyword>
<evidence type="ECO:0000256" key="13">
    <source>
        <dbReference type="ARBA" id="ARBA00049940"/>
    </source>
</evidence>
<comment type="catalytic activity">
    <reaction evidence="12">
        <text>fluoride(in) = fluoride(out)</text>
        <dbReference type="Rhea" id="RHEA:76159"/>
        <dbReference type="ChEBI" id="CHEBI:17051"/>
    </reaction>
    <physiologicalReaction direction="left-to-right" evidence="12">
        <dbReference type="Rhea" id="RHEA:76160"/>
    </physiologicalReaction>
</comment>
<keyword evidence="7 14" id="KW-0915">Sodium</keyword>
<comment type="similarity">
    <text evidence="11 14">Belongs to the fluoride channel Fluc/FEX (TC 1.A.43) family.</text>
</comment>
<dbReference type="eggNOG" id="COG0239">
    <property type="taxonomic scope" value="Bacteria"/>
</dbReference>
<proteinExistence type="inferred from homology"/>
<keyword evidence="3 14" id="KW-1003">Cell membrane</keyword>
<name>A0A081LAV4_9BACI</name>
<dbReference type="NCBIfam" id="TIGR00494">
    <property type="entry name" value="crcB"/>
    <property type="match status" value="1"/>
</dbReference>
<feature type="transmembrane region" description="Helical" evidence="14">
    <location>
        <begin position="33"/>
        <end position="55"/>
    </location>
</feature>
<evidence type="ECO:0000256" key="9">
    <source>
        <dbReference type="ARBA" id="ARBA00023136"/>
    </source>
</evidence>
<dbReference type="AlphaFoldDB" id="A0A081LAV4"/>
<evidence type="ECO:0000256" key="2">
    <source>
        <dbReference type="ARBA" id="ARBA00022448"/>
    </source>
</evidence>
<evidence type="ECO:0000313" key="15">
    <source>
        <dbReference type="EMBL" id="KEP26380.1"/>
    </source>
</evidence>
<dbReference type="PANTHER" id="PTHR28259:SF16">
    <property type="entry name" value="FLUORIDE-SPECIFIC ION CHANNEL FLUC 2"/>
    <property type="match status" value="1"/>
</dbReference>
<dbReference type="GO" id="GO:0005886">
    <property type="term" value="C:plasma membrane"/>
    <property type="evidence" value="ECO:0007669"/>
    <property type="project" value="UniProtKB-SubCell"/>
</dbReference>
<organism evidence="15 16">
    <name type="scientific">Bacillus zhangzhouensis</name>
    <dbReference type="NCBI Taxonomy" id="1178540"/>
    <lineage>
        <taxon>Bacteria</taxon>
        <taxon>Bacillati</taxon>
        <taxon>Bacillota</taxon>
        <taxon>Bacilli</taxon>
        <taxon>Bacillales</taxon>
        <taxon>Bacillaceae</taxon>
        <taxon>Bacillus</taxon>
    </lineage>
</organism>
<dbReference type="Proteomes" id="UP000028091">
    <property type="component" value="Unassembled WGS sequence"/>
</dbReference>
<keyword evidence="4 14" id="KW-0812">Transmembrane</keyword>
<reference evidence="15 16" key="1">
    <citation type="submission" date="2012-09" db="EMBL/GenBank/DDBJ databases">
        <title>Genome Sequence of Bacillus sp. DW5-4.</title>
        <authorList>
            <person name="Lai Q."/>
            <person name="Liu Y."/>
            <person name="Shao Z."/>
        </authorList>
    </citation>
    <scope>NUCLEOTIDE SEQUENCE [LARGE SCALE GENOMIC DNA]</scope>
    <source>
        <strain evidence="15 16">DW5-4</strain>
    </source>
</reference>
<accession>A0A081LAV4</accession>
<gene>
    <name evidence="14" type="primary">fluC</name>
    <name evidence="14" type="synonym">crcB</name>
    <name evidence="15" type="ORF">BA70_02305</name>
</gene>
<comment type="subcellular location">
    <subcellularLocation>
        <location evidence="1 14">Cell membrane</location>
        <topology evidence="1 14">Multi-pass membrane protein</topology>
    </subcellularLocation>
</comment>
<evidence type="ECO:0000256" key="12">
    <source>
        <dbReference type="ARBA" id="ARBA00035585"/>
    </source>
</evidence>
<keyword evidence="10 14" id="KW-0407">Ion channel</keyword>
<evidence type="ECO:0000256" key="8">
    <source>
        <dbReference type="ARBA" id="ARBA00023065"/>
    </source>
</evidence>
<feature type="binding site" evidence="14">
    <location>
        <position position="74"/>
    </location>
    <ligand>
        <name>Na(+)</name>
        <dbReference type="ChEBI" id="CHEBI:29101"/>
        <note>structural</note>
    </ligand>
</feature>
<dbReference type="PANTHER" id="PTHR28259">
    <property type="entry name" value="FLUORIDE EXPORT PROTEIN 1-RELATED"/>
    <property type="match status" value="1"/>
</dbReference>
<dbReference type="EMBL" id="JOTP01000010">
    <property type="protein sequence ID" value="KEP26380.1"/>
    <property type="molecule type" value="Genomic_DNA"/>
</dbReference>
<dbReference type="OrthoDB" id="2940987at2"/>
<dbReference type="InterPro" id="IPR003691">
    <property type="entry name" value="FluC"/>
</dbReference>
<dbReference type="GO" id="GO:0046872">
    <property type="term" value="F:metal ion binding"/>
    <property type="evidence" value="ECO:0007669"/>
    <property type="project" value="UniProtKB-KW"/>
</dbReference>
<comment type="activity regulation">
    <text evidence="14">Na(+) is not transported, but it plays an essential structural role and its presence is essential for fluoride channel function.</text>
</comment>
<feature type="transmembrane region" description="Helical" evidence="14">
    <location>
        <begin position="61"/>
        <end position="83"/>
    </location>
</feature>
<comment type="function">
    <text evidence="13 14">Fluoride-specific ion channel. Important for reducing fluoride concentration in the cell, thus reducing its toxicity.</text>
</comment>
<sequence>MIVFYTAVAGGIGSALRFFISQSIQKTHSHARFPYSIILINLLGAAGLGLLTGAVTANHPLLVIIGTGFFGGFTTFSTFSVESATMLMQRQIRQLAAYLFVTIIGSLCLFTAFYQIGQHLF</sequence>
<evidence type="ECO:0000256" key="11">
    <source>
        <dbReference type="ARBA" id="ARBA00035120"/>
    </source>
</evidence>
<keyword evidence="16" id="KW-1185">Reference proteome</keyword>
<dbReference type="GO" id="GO:0062054">
    <property type="term" value="F:fluoride channel activity"/>
    <property type="evidence" value="ECO:0007669"/>
    <property type="project" value="UniProtKB-UniRule"/>
</dbReference>
<protein>
    <recommendedName>
        <fullName evidence="14">Fluoride-specific ion channel FluC</fullName>
    </recommendedName>
</protein>
<dbReference type="HAMAP" id="MF_00454">
    <property type="entry name" value="FluC"/>
    <property type="match status" value="1"/>
</dbReference>
<feature type="binding site" evidence="14">
    <location>
        <position position="71"/>
    </location>
    <ligand>
        <name>Na(+)</name>
        <dbReference type="ChEBI" id="CHEBI:29101"/>
        <note>structural</note>
    </ligand>
</feature>
<evidence type="ECO:0000256" key="7">
    <source>
        <dbReference type="ARBA" id="ARBA00023053"/>
    </source>
</evidence>
<evidence type="ECO:0000313" key="16">
    <source>
        <dbReference type="Proteomes" id="UP000028091"/>
    </source>
</evidence>
<feature type="transmembrane region" description="Helical" evidence="14">
    <location>
        <begin position="95"/>
        <end position="116"/>
    </location>
</feature>
<comment type="caution">
    <text evidence="15">The sequence shown here is derived from an EMBL/GenBank/DDBJ whole genome shotgun (WGS) entry which is preliminary data.</text>
</comment>
<keyword evidence="9 14" id="KW-0472">Membrane</keyword>
<evidence type="ECO:0000256" key="1">
    <source>
        <dbReference type="ARBA" id="ARBA00004651"/>
    </source>
</evidence>
<evidence type="ECO:0000256" key="10">
    <source>
        <dbReference type="ARBA" id="ARBA00023303"/>
    </source>
</evidence>
<evidence type="ECO:0000256" key="14">
    <source>
        <dbReference type="HAMAP-Rule" id="MF_00454"/>
    </source>
</evidence>
<evidence type="ECO:0000256" key="4">
    <source>
        <dbReference type="ARBA" id="ARBA00022692"/>
    </source>
</evidence>
<dbReference type="RefSeq" id="WP_034321574.1">
    <property type="nucleotide sequence ID" value="NZ_JOTP01000010.1"/>
</dbReference>
<evidence type="ECO:0000256" key="5">
    <source>
        <dbReference type="ARBA" id="ARBA00022723"/>
    </source>
</evidence>
<evidence type="ECO:0000256" key="6">
    <source>
        <dbReference type="ARBA" id="ARBA00022989"/>
    </source>
</evidence>
<evidence type="ECO:0000256" key="3">
    <source>
        <dbReference type="ARBA" id="ARBA00022475"/>
    </source>
</evidence>
<dbReference type="GO" id="GO:0140114">
    <property type="term" value="P:cellular detoxification of fluoride"/>
    <property type="evidence" value="ECO:0007669"/>
    <property type="project" value="UniProtKB-UniRule"/>
</dbReference>
<keyword evidence="8 14" id="KW-0406">Ion transport</keyword>
<keyword evidence="2 14" id="KW-0813">Transport</keyword>
<dbReference type="Pfam" id="PF02537">
    <property type="entry name" value="CRCB"/>
    <property type="match status" value="1"/>
</dbReference>
<keyword evidence="6 14" id="KW-1133">Transmembrane helix</keyword>